<name>A0A2H0KDQ4_9BACT</name>
<feature type="region of interest" description="Disordered" evidence="1">
    <location>
        <begin position="65"/>
        <end position="118"/>
    </location>
</feature>
<dbReference type="AlphaFoldDB" id="A0A2H0KDQ4"/>
<evidence type="ECO:0000256" key="1">
    <source>
        <dbReference type="SAM" id="MobiDB-lite"/>
    </source>
</evidence>
<organism evidence="2 3">
    <name type="scientific">Candidatus Taylorbacteria bacterium CG11_big_fil_rev_8_21_14_0_20_46_11</name>
    <dbReference type="NCBI Taxonomy" id="1975025"/>
    <lineage>
        <taxon>Bacteria</taxon>
        <taxon>Candidatus Tayloriibacteriota</taxon>
    </lineage>
</organism>
<comment type="caution">
    <text evidence="2">The sequence shown here is derived from an EMBL/GenBank/DDBJ whole genome shotgun (WGS) entry which is preliminary data.</text>
</comment>
<dbReference type="EMBL" id="PCVG01000045">
    <property type="protein sequence ID" value="PIQ68534.1"/>
    <property type="molecule type" value="Genomic_DNA"/>
</dbReference>
<dbReference type="Proteomes" id="UP000229342">
    <property type="component" value="Unassembled WGS sequence"/>
</dbReference>
<protein>
    <submittedName>
        <fullName evidence="2">Uncharacterized protein</fullName>
    </submittedName>
</protein>
<dbReference type="PROSITE" id="PS51257">
    <property type="entry name" value="PROKAR_LIPOPROTEIN"/>
    <property type="match status" value="1"/>
</dbReference>
<reference evidence="2 3" key="1">
    <citation type="submission" date="2017-09" db="EMBL/GenBank/DDBJ databases">
        <title>Depth-based differentiation of microbial function through sediment-hosted aquifers and enrichment of novel symbionts in the deep terrestrial subsurface.</title>
        <authorList>
            <person name="Probst A.J."/>
            <person name="Ladd B."/>
            <person name="Jarett J.K."/>
            <person name="Geller-Mcgrath D.E."/>
            <person name="Sieber C.M."/>
            <person name="Emerson J.B."/>
            <person name="Anantharaman K."/>
            <person name="Thomas B.C."/>
            <person name="Malmstrom R."/>
            <person name="Stieglmeier M."/>
            <person name="Klingl A."/>
            <person name="Woyke T."/>
            <person name="Ryan C.M."/>
            <person name="Banfield J.F."/>
        </authorList>
    </citation>
    <scope>NUCLEOTIDE SEQUENCE [LARGE SCALE GENOMIC DNA]</scope>
    <source>
        <strain evidence="2">CG11_big_fil_rev_8_21_14_0_20_46_11</strain>
    </source>
</reference>
<sequence>MKNIFLFLTIVTIIISTGCASNRTAPVGYRYDSPVLTTNVTRTVTRKIVDGKPMSEEVTENVTITSTQPVQRRTWAERATGRRPFAETQVIPSAAGTDGPNEYPSKPTPRSYGSNSGYSNSGYNGGGYNRPPIMYVPHTRGLSVGGSVTTLPSFQFNN</sequence>
<evidence type="ECO:0000313" key="2">
    <source>
        <dbReference type="EMBL" id="PIQ68534.1"/>
    </source>
</evidence>
<proteinExistence type="predicted"/>
<gene>
    <name evidence="2" type="ORF">COV91_03710</name>
</gene>
<accession>A0A2H0KDQ4</accession>
<evidence type="ECO:0000313" key="3">
    <source>
        <dbReference type="Proteomes" id="UP000229342"/>
    </source>
</evidence>